<feature type="transmembrane region" description="Helical" evidence="1">
    <location>
        <begin position="143"/>
        <end position="163"/>
    </location>
</feature>
<keyword evidence="1" id="KW-1133">Transmembrane helix</keyword>
<keyword evidence="1" id="KW-0472">Membrane</keyword>
<evidence type="ECO:0000313" key="3">
    <source>
        <dbReference type="Proteomes" id="UP000176678"/>
    </source>
</evidence>
<sequence>MLFIFLLGDLLIVLVHIFWRDEIGFFDIDKEGNLASLYTGAKLWIVATLALLNGAIIMRLRTPRRINAAWLLFALGLAYIGLDDMMGIHERIGFVLNNMLGTGGFHGESFNWLFYFAPAMLAALVVFGIIIKTLWRSNRRAAWLLLGGVVVWIGSLGIEFWGRALITRPTIPVSFYHKLIVVEEGLELLGATLIALALVRTIQKTILEHIEIKKV</sequence>
<dbReference type="EMBL" id="MGES01000009">
    <property type="protein sequence ID" value="OGL89276.1"/>
    <property type="molecule type" value="Genomic_DNA"/>
</dbReference>
<evidence type="ECO:0000256" key="1">
    <source>
        <dbReference type="SAM" id="Phobius"/>
    </source>
</evidence>
<dbReference type="Proteomes" id="UP000176678">
    <property type="component" value="Unassembled WGS sequence"/>
</dbReference>
<proteinExistence type="predicted"/>
<dbReference type="STRING" id="1802410.A3H75_03215"/>
<feature type="transmembrane region" description="Helical" evidence="1">
    <location>
        <begin position="109"/>
        <end position="131"/>
    </location>
</feature>
<gene>
    <name evidence="2" type="ORF">A3H75_03215</name>
</gene>
<organism evidence="2 3">
    <name type="scientific">Candidatus Uhrbacteria bacterium RIFCSPLOWO2_02_FULL_51_9</name>
    <dbReference type="NCBI Taxonomy" id="1802410"/>
    <lineage>
        <taxon>Bacteria</taxon>
        <taxon>Candidatus Uhriibacteriota</taxon>
    </lineage>
</organism>
<name>A0A1F7VFI7_9BACT</name>
<comment type="caution">
    <text evidence="2">The sequence shown here is derived from an EMBL/GenBank/DDBJ whole genome shotgun (WGS) entry which is preliminary data.</text>
</comment>
<reference evidence="2 3" key="1">
    <citation type="journal article" date="2016" name="Nat. Commun.">
        <title>Thousands of microbial genomes shed light on interconnected biogeochemical processes in an aquifer system.</title>
        <authorList>
            <person name="Anantharaman K."/>
            <person name="Brown C.T."/>
            <person name="Hug L.A."/>
            <person name="Sharon I."/>
            <person name="Castelle C.J."/>
            <person name="Probst A.J."/>
            <person name="Thomas B.C."/>
            <person name="Singh A."/>
            <person name="Wilkins M.J."/>
            <person name="Karaoz U."/>
            <person name="Brodie E.L."/>
            <person name="Williams K.H."/>
            <person name="Hubbard S.S."/>
            <person name="Banfield J.F."/>
        </authorList>
    </citation>
    <scope>NUCLEOTIDE SEQUENCE [LARGE SCALE GENOMIC DNA]</scope>
</reference>
<dbReference type="AlphaFoldDB" id="A0A1F7VFI7"/>
<evidence type="ECO:0000313" key="2">
    <source>
        <dbReference type="EMBL" id="OGL89276.1"/>
    </source>
</evidence>
<keyword evidence="1" id="KW-0812">Transmembrane</keyword>
<protein>
    <submittedName>
        <fullName evidence="2">Uncharacterized protein</fullName>
    </submittedName>
</protein>
<accession>A0A1F7VFI7</accession>
<feature type="transmembrane region" description="Helical" evidence="1">
    <location>
        <begin position="68"/>
        <end position="89"/>
    </location>
</feature>
<feature type="transmembrane region" description="Helical" evidence="1">
    <location>
        <begin position="175"/>
        <end position="199"/>
    </location>
</feature>
<feature type="transmembrane region" description="Helical" evidence="1">
    <location>
        <begin position="36"/>
        <end position="56"/>
    </location>
</feature>